<organism evidence="15 16">
    <name type="scientific">Fructobacillus cardui</name>
    <dbReference type="NCBI Taxonomy" id="2893170"/>
    <lineage>
        <taxon>Bacteria</taxon>
        <taxon>Bacillati</taxon>
        <taxon>Bacillota</taxon>
        <taxon>Bacilli</taxon>
        <taxon>Lactobacillales</taxon>
        <taxon>Lactobacillaceae</taxon>
        <taxon>Fructobacillus</taxon>
    </lineage>
</organism>
<dbReference type="InterPro" id="IPR032240">
    <property type="entry name" value="Cas9_REC"/>
</dbReference>
<dbReference type="InterPro" id="IPR055228">
    <property type="entry name" value="Cas9_RuvC"/>
</dbReference>
<keyword evidence="5 13" id="KW-0255">Endonuclease</keyword>
<evidence type="ECO:0000256" key="4">
    <source>
        <dbReference type="ARBA" id="ARBA00022723"/>
    </source>
</evidence>
<keyword evidence="10 13" id="KW-0238">DNA-binding</keyword>
<feature type="domain" description="HNH Cas9-type" evidence="14">
    <location>
        <begin position="772"/>
        <end position="925"/>
    </location>
</feature>
<feature type="active site" description="For RuvC-like nuclease domain" evidence="13">
    <location>
        <position position="8"/>
    </location>
</feature>
<evidence type="ECO:0000256" key="8">
    <source>
        <dbReference type="ARBA" id="ARBA00022884"/>
    </source>
</evidence>
<comment type="cofactor">
    <cofactor evidence="1 13">
        <name>Mg(2+)</name>
        <dbReference type="ChEBI" id="CHEBI:18420"/>
    </cofactor>
</comment>
<keyword evidence="8 13" id="KW-0694">RNA-binding</keyword>
<dbReference type="InterPro" id="IPR032237">
    <property type="entry name" value="Cas9_PI"/>
</dbReference>
<evidence type="ECO:0000256" key="7">
    <source>
        <dbReference type="ARBA" id="ARBA00022842"/>
    </source>
</evidence>
<dbReference type="Proteomes" id="UP001314200">
    <property type="component" value="Unassembled WGS sequence"/>
</dbReference>
<feature type="active site" description="Proton acceptor for HNH nuclease domain" evidence="13">
    <location>
        <position position="845"/>
    </location>
</feature>
<feature type="binding site" evidence="13">
    <location>
        <position position="8"/>
    </location>
    <ligand>
        <name>Mg(2+)</name>
        <dbReference type="ChEBI" id="CHEBI:18420"/>
        <label>1</label>
    </ligand>
</feature>
<keyword evidence="6 13" id="KW-0378">Hydrolase</keyword>
<keyword evidence="7 13" id="KW-0460">Magnesium</keyword>
<evidence type="ECO:0000256" key="5">
    <source>
        <dbReference type="ARBA" id="ARBA00022759"/>
    </source>
</evidence>
<keyword evidence="16" id="KW-1185">Reference proteome</keyword>
<comment type="subunit">
    <text evidence="12 13">Monomer. Binds crRNA and tracrRNA.</text>
</comment>
<sequence>MGYNIGLDIGTGSVGWAALTDEGKLARAKGKNLIGVRLFDSAQSAAQRRSYRTTRRRLSRRKWRLRLLENIFSDEMGMIDENFFARLKYSYVHPKDEVNNAHYYGGYLFQTQQETHDFHEKFQTIYHLRLKLMIEDCKFDLREIYLAMHHIVKYRGHFLNSQSKMTIGDSYNPRDFQQAIQNYAEAKGLIWSLNDAQEMTDVLVGQAGFGLSKKAKAERLLSAFSFDTKEDKKAIQAILAGIVGNTTDFTKIFNRERSGDELKKWKLKLDSEAFDEQSQAIVDELDDDEMELFNAIRQAFDGFTLMDLLGDQTSISAAMVKRYQQHHDDLKMVKEITKKQGLSHQDFSKIYTAFLKDDTDKGMKALLDKADLADDVLVEIQQRIESHDFLPKQRTKANSVIPYQLHLAELEKIIENQGKYYPFLLDTFTNKAGETINKLVELVKFRVPYYVGPMVTAADVEKAGGDATNHWVKRNEGYEKSPVTPWNFDQVFNRDQAAQDFIDRLTGTDTYLIGEPTLPKNSLKYQLFTVLNELNNVKINGHKIDEKTKHVLIQDLFKSKKTVSEKAIKDYYLSQGMGEIQIVGLADKTKFNSNLSSYIDLSKTFDAEFMENPANQELLENIIQIQTVFEDVKIAERELQKLALPDEQVQQLAKTHYTGWGNLSDKLLSTPIIQEGSQKVSILNKLQTTSKNFMSIITDNKFGVQQWIQEQNTAETADSIQDRIDELTTAPANKRGIKQAFNVLFDIQKAMGEEPNRVYLEFAKETQNSVRTNSRYNRLKDLYKSKTLSDDVKALKEELESQKSSLQSERIGDRLYLYFLQQGKDMYTGQPINIDKLSTDYDIDHIIPQAYTKDDSIDNRVLVSRPENARKSDSATYTTEVQQSAGGLWKSLKNAGFISQKKYDRLTKGGDYSKGQKTGFIARQLVETRQIIKNVASLIESEFSQTKAVAIRSEITADMRRLVAIKKHREINSFHHAFDALLITAAGQYMQARYPDRDGANVYNEFDYYTNTYLKELRQSSSSSQVRRLKPFGFVVGTMAKGNENWSEDDTQYLRHVMNFKNILTTRRNDKDNGALNKETIYAVDPKAKLIGTNKKRQDVSLYGGYIYPYSAYMTLVRANGKNLLVKVTISAAEKIKSGQIELSEYVQQRPEVKKFEKILINKLAIGQLVNNDGNLIYLTSYEFYHNAKQLWLPTEEADLISQLNKDSSDEDLIKGFDILTSPAILKRFPFYELDLKKLVNIRDKFIAVENKFDILMVILKALQLDAAQQKPVKMIDKKSADWKDYRQRGGIKLSDTSEIIYQSTTGIFEKRVKISNLL</sequence>
<feature type="binding site" evidence="13">
    <location>
        <position position="765"/>
    </location>
    <ligand>
        <name>Mg(2+)</name>
        <dbReference type="ChEBI" id="CHEBI:18420"/>
        <label>1</label>
    </ligand>
</feature>
<evidence type="ECO:0000256" key="11">
    <source>
        <dbReference type="ARBA" id="ARBA00023211"/>
    </source>
</evidence>
<evidence type="ECO:0000256" key="9">
    <source>
        <dbReference type="ARBA" id="ARBA00023118"/>
    </source>
</evidence>
<dbReference type="Pfam" id="PF16595">
    <property type="entry name" value="Cas9_PI"/>
    <property type="match status" value="1"/>
</dbReference>
<dbReference type="RefSeq" id="WP_338347563.1">
    <property type="nucleotide sequence ID" value="NZ_CAUZLY010000001.1"/>
</dbReference>
<evidence type="ECO:0000256" key="10">
    <source>
        <dbReference type="ARBA" id="ARBA00023125"/>
    </source>
</evidence>
<keyword evidence="3 13" id="KW-0540">Nuclease</keyword>
<keyword evidence="9 13" id="KW-0051">Antiviral defense</keyword>
<protein>
    <recommendedName>
        <fullName evidence="13">CRISPR-associated endonuclease Cas9</fullName>
        <ecNumber evidence="13">3.1.-.-</ecNumber>
    </recommendedName>
</protein>
<name>A0ABM9MLQ2_9LACO</name>
<dbReference type="PROSITE" id="PS51749">
    <property type="entry name" value="HNH_CAS9"/>
    <property type="match status" value="1"/>
</dbReference>
<proteinExistence type="inferred from homology"/>
<feature type="binding site" evidence="13">
    <location>
        <position position="976"/>
    </location>
    <ligand>
        <name>Mg(2+)</name>
        <dbReference type="ChEBI" id="CHEBI:18420"/>
        <label>2</label>
    </ligand>
</feature>
<dbReference type="Pfam" id="PF16592">
    <property type="entry name" value="Cas9_REC"/>
    <property type="match status" value="1"/>
</dbReference>
<dbReference type="InterPro" id="IPR036397">
    <property type="entry name" value="RNaseH_sf"/>
</dbReference>
<evidence type="ECO:0000259" key="14">
    <source>
        <dbReference type="PROSITE" id="PS51749"/>
    </source>
</evidence>
<dbReference type="InterPro" id="IPR003615">
    <property type="entry name" value="HNH_nuc"/>
</dbReference>
<evidence type="ECO:0000256" key="6">
    <source>
        <dbReference type="ARBA" id="ARBA00022801"/>
    </source>
</evidence>
<dbReference type="InterPro" id="IPR028629">
    <property type="entry name" value="Cas9"/>
</dbReference>
<evidence type="ECO:0000256" key="1">
    <source>
        <dbReference type="ARBA" id="ARBA00001946"/>
    </source>
</evidence>
<evidence type="ECO:0000256" key="13">
    <source>
        <dbReference type="HAMAP-Rule" id="MF_01480"/>
    </source>
</evidence>
<dbReference type="Pfam" id="PF22702">
    <property type="entry name" value="Cas9_RuvC"/>
    <property type="match status" value="1"/>
</dbReference>
<comment type="function">
    <text evidence="13">CRISPR (clustered regularly interspaced short palindromic repeat) is an adaptive immune system that provides protection against mobile genetic elements (viruses, transposable elements and conjugative plasmids). CRISPR clusters contain spacers, sequences complementary to antecedent mobile elements, and target invading nucleic acids. CRISPR clusters are transcribed and processed into CRISPR RNA (crRNA). In type II CRISPR systems correct processing of pre-crRNA requires a trans-encoded small RNA (tracrRNA), endogenous ribonuclease 3 (rnc) and this protein. The tracrRNA serves as a guide for ribonuclease 3-aided processing of pre-crRNA. Subsequently Cas9/crRNA/tracrRNA endonucleolytically cleaves linear or circular dsDNA target complementary to the spacer; Cas9 is inactive in the absence of the 2 guide RNAs (gRNA). Cas9 recognizes the protospacer adjacent motif (PAM) in the CRISPR repeat sequences to help distinguish self versus nonself, as targets within the bacterial CRISPR locus do not have PAMs. PAM recognition is also required for catalytic activity.</text>
</comment>
<dbReference type="InterPro" id="IPR032239">
    <property type="entry name" value="Cas9-BH"/>
</dbReference>
<evidence type="ECO:0000313" key="16">
    <source>
        <dbReference type="Proteomes" id="UP001314200"/>
    </source>
</evidence>
<dbReference type="InterPro" id="IPR033114">
    <property type="entry name" value="HNH_CAS9"/>
</dbReference>
<feature type="binding site" evidence="13">
    <location>
        <position position="765"/>
    </location>
    <ligand>
        <name>Mg(2+)</name>
        <dbReference type="ChEBI" id="CHEBI:18420"/>
        <label>2</label>
    </ligand>
</feature>
<evidence type="ECO:0000256" key="3">
    <source>
        <dbReference type="ARBA" id="ARBA00022722"/>
    </source>
</evidence>
<gene>
    <name evidence="13" type="primary">cas9</name>
    <name evidence="15" type="ORF">R82641_BJNNKPBH_00036</name>
</gene>
<accession>A0ABM9MLQ2</accession>
<dbReference type="Pfam" id="PF16593">
    <property type="entry name" value="Cas9-BH"/>
    <property type="match status" value="1"/>
</dbReference>
<dbReference type="Pfam" id="PF13395">
    <property type="entry name" value="HNH_4"/>
    <property type="match status" value="1"/>
</dbReference>
<feature type="binding site" evidence="13">
    <location>
        <position position="8"/>
    </location>
    <ligand>
        <name>Mg(2+)</name>
        <dbReference type="ChEBI" id="CHEBI:18420"/>
        <label>2</label>
    </ligand>
</feature>
<evidence type="ECO:0000313" key="15">
    <source>
        <dbReference type="EMBL" id="CAK1225172.1"/>
    </source>
</evidence>
<dbReference type="NCBIfam" id="TIGR01865">
    <property type="entry name" value="cas_Csn1"/>
    <property type="match status" value="1"/>
</dbReference>
<comment type="domain">
    <text evidence="13">Has 2 endonuclease domains. The discontinuous RuvC-like domain cleaves the target DNA noncomplementary to crRNA while the HNH nuclease domain cleaves the target DNA complementary to crRNA.</text>
</comment>
<evidence type="ECO:0000256" key="12">
    <source>
        <dbReference type="ARBA" id="ARBA00046380"/>
    </source>
</evidence>
<comment type="similarity">
    <text evidence="2">Belongs to the CRISPR-associated protein Cas9 family. Subtype II-A subfamily.</text>
</comment>
<reference evidence="15 16" key="1">
    <citation type="submission" date="2023-10" db="EMBL/GenBank/DDBJ databases">
        <authorList>
            <person name="Botero Cardona J."/>
        </authorList>
    </citation>
    <scope>NUCLEOTIDE SEQUENCE [LARGE SCALE GENOMIC DNA]</scope>
    <source>
        <strain evidence="15 16">R-82641</strain>
    </source>
</reference>
<keyword evidence="11" id="KW-0464">Manganese</keyword>
<comment type="similarity">
    <text evidence="13">Belongs to the CRISPR-associated Cas9 family.</text>
</comment>
<dbReference type="Gene3D" id="3.30.420.10">
    <property type="entry name" value="Ribonuclease H-like superfamily/Ribonuclease H"/>
    <property type="match status" value="2"/>
</dbReference>
<comment type="caution">
    <text evidence="15">The sequence shown here is derived from an EMBL/GenBank/DDBJ whole genome shotgun (WGS) entry which is preliminary data.</text>
</comment>
<keyword evidence="4 13" id="KW-0479">Metal-binding</keyword>
<dbReference type="EC" id="3.1.-.-" evidence="13"/>
<dbReference type="EMBL" id="CAUZLY010000001">
    <property type="protein sequence ID" value="CAK1225172.1"/>
    <property type="molecule type" value="Genomic_DNA"/>
</dbReference>
<evidence type="ECO:0000256" key="2">
    <source>
        <dbReference type="ARBA" id="ARBA00005244"/>
    </source>
</evidence>
<dbReference type="HAMAP" id="MF_01480">
    <property type="entry name" value="Cas9"/>
    <property type="match status" value="1"/>
</dbReference>
<dbReference type="Gene3D" id="1.10.30.50">
    <property type="match status" value="1"/>
</dbReference>
<feature type="binding site" evidence="13">
    <location>
        <position position="761"/>
    </location>
    <ligand>
        <name>Mg(2+)</name>
        <dbReference type="ChEBI" id="CHEBI:18420"/>
        <label>1</label>
    </ligand>
</feature>